<feature type="compositionally biased region" description="Basic and acidic residues" evidence="1">
    <location>
        <begin position="63"/>
        <end position="126"/>
    </location>
</feature>
<reference evidence="2" key="1">
    <citation type="submission" date="2020-03" db="EMBL/GenBank/DDBJ databases">
        <title>The deep terrestrial virosphere.</title>
        <authorList>
            <person name="Holmfeldt K."/>
            <person name="Nilsson E."/>
            <person name="Simone D."/>
            <person name="Lopez-Fernandez M."/>
            <person name="Wu X."/>
            <person name="de Brujin I."/>
            <person name="Lundin D."/>
            <person name="Andersson A."/>
            <person name="Bertilsson S."/>
            <person name="Dopson M."/>
        </authorList>
    </citation>
    <scope>NUCLEOTIDE SEQUENCE</scope>
    <source>
        <strain evidence="2">TM448A01694</strain>
    </source>
</reference>
<evidence type="ECO:0000313" key="2">
    <source>
        <dbReference type="EMBL" id="QJA50294.1"/>
    </source>
</evidence>
<evidence type="ECO:0000256" key="1">
    <source>
        <dbReference type="SAM" id="MobiDB-lite"/>
    </source>
</evidence>
<feature type="region of interest" description="Disordered" evidence="1">
    <location>
        <begin position="63"/>
        <end position="136"/>
    </location>
</feature>
<protein>
    <submittedName>
        <fullName evidence="2">Uncharacterized protein</fullName>
    </submittedName>
</protein>
<sequence length="398" mass="43757">MAENTTEVKVSAEAEGKNESLIIASKTLLPDGGVPLSDSNAKAPDIVFDPLFEDEGVPTIDELKETYSSDKISSEKKPDAAAQPKDDEKVKDDKSGDDKEKAKAEDEAKDAKAKEGDEDKKIKEEPPAPPRGYVPLQALRESRESEGNLKRELAELRQQIKDGTTASTSQTDTRTKQEENVKTLADKLNNLRNLREKAVEDPIATIQETIDNVIETIEGIQTSITDNEEKTKSEKMYGSIVDTGFRQMESLVPGVHDESKDVNKTLTKFAVDNGLSNEFIETITHPGTVVVGPGGEARYLGNDAAYFAHFLNNASILAQAGNENVMKEKESRIRAEVEKELTKKFLKQIRGSDFKSIGDLPGDVKDEDIGGAFSSDTILSEAEFARLPKHQQEAYLKL</sequence>
<accession>A0A6H1ZRU6</accession>
<name>A0A6H1ZRU6_9ZZZZ</name>
<gene>
    <name evidence="2" type="ORF">TM448A01694_0008</name>
</gene>
<dbReference type="EMBL" id="MT144186">
    <property type="protein sequence ID" value="QJA50294.1"/>
    <property type="molecule type" value="Genomic_DNA"/>
</dbReference>
<organism evidence="2">
    <name type="scientific">viral metagenome</name>
    <dbReference type="NCBI Taxonomy" id="1070528"/>
    <lineage>
        <taxon>unclassified sequences</taxon>
        <taxon>metagenomes</taxon>
        <taxon>organismal metagenomes</taxon>
    </lineage>
</organism>
<dbReference type="AlphaFoldDB" id="A0A6H1ZRU6"/>
<feature type="region of interest" description="Disordered" evidence="1">
    <location>
        <begin position="158"/>
        <end position="180"/>
    </location>
</feature>
<proteinExistence type="predicted"/>